<reference evidence="3" key="1">
    <citation type="journal article" date="2019" name="Int. J. Syst. Evol. Microbiol.">
        <title>The Global Catalogue of Microorganisms (GCM) 10K type strain sequencing project: providing services to taxonomists for standard genome sequencing and annotation.</title>
        <authorList>
            <consortium name="The Broad Institute Genomics Platform"/>
            <consortium name="The Broad Institute Genome Sequencing Center for Infectious Disease"/>
            <person name="Wu L."/>
            <person name="Ma J."/>
        </authorList>
    </citation>
    <scope>NUCLEOTIDE SEQUENCE [LARGE SCALE GENOMIC DNA]</scope>
    <source>
        <strain evidence="3">JCM 19015</strain>
    </source>
</reference>
<accession>A0ABP8YNV5</accession>
<gene>
    <name evidence="2" type="ORF">GCM10025783_01890</name>
</gene>
<keyword evidence="1" id="KW-0812">Transmembrane</keyword>
<keyword evidence="3" id="KW-1185">Reference proteome</keyword>
<dbReference type="Proteomes" id="UP001500121">
    <property type="component" value="Unassembled WGS sequence"/>
</dbReference>
<protein>
    <submittedName>
        <fullName evidence="2">Uncharacterized protein</fullName>
    </submittedName>
</protein>
<keyword evidence="1" id="KW-0472">Membrane</keyword>
<feature type="transmembrane region" description="Helical" evidence="1">
    <location>
        <begin position="41"/>
        <end position="61"/>
    </location>
</feature>
<name>A0ABP8YNV5_9MICO</name>
<sequence length="221" mass="23392">MRRRRDQESLRRAVYRRDAAGEDLARYAAAVGRRPRRLRRALVPVLVAALGGAALGIGVLVRPAPPPYPVVASTPVPVLGDDEDRLDAARDLAALFGQRKPFLGLYLAQHRTALSASIRSDSIAVDGTGTGPLVLSLRGIATPGQATGLLTVLLTCDRSTRYSWVLGGAGAASRTGASGDDCGGSIVTATFVPRPHHVPTTIRVDVPKGVRTIVEVDLSRY</sequence>
<evidence type="ECO:0000313" key="2">
    <source>
        <dbReference type="EMBL" id="GAA4735620.1"/>
    </source>
</evidence>
<comment type="caution">
    <text evidence="2">The sequence shown here is derived from an EMBL/GenBank/DDBJ whole genome shotgun (WGS) entry which is preliminary data.</text>
</comment>
<evidence type="ECO:0000313" key="3">
    <source>
        <dbReference type="Proteomes" id="UP001500121"/>
    </source>
</evidence>
<keyword evidence="1" id="KW-1133">Transmembrane helix</keyword>
<dbReference type="RefSeq" id="WP_345479029.1">
    <property type="nucleotide sequence ID" value="NZ_BAABLP010000001.1"/>
</dbReference>
<dbReference type="EMBL" id="BAABLP010000001">
    <property type="protein sequence ID" value="GAA4735620.1"/>
    <property type="molecule type" value="Genomic_DNA"/>
</dbReference>
<organism evidence="2 3">
    <name type="scientific">Amnibacterium soli</name>
    <dbReference type="NCBI Taxonomy" id="1282736"/>
    <lineage>
        <taxon>Bacteria</taxon>
        <taxon>Bacillati</taxon>
        <taxon>Actinomycetota</taxon>
        <taxon>Actinomycetes</taxon>
        <taxon>Micrococcales</taxon>
        <taxon>Microbacteriaceae</taxon>
        <taxon>Amnibacterium</taxon>
    </lineage>
</organism>
<evidence type="ECO:0000256" key="1">
    <source>
        <dbReference type="SAM" id="Phobius"/>
    </source>
</evidence>
<proteinExistence type="predicted"/>